<evidence type="ECO:0000313" key="3">
    <source>
        <dbReference type="WBParaSite" id="ACRNAN_scaffold4749.g23229.t1"/>
    </source>
</evidence>
<dbReference type="PANTHER" id="PTHR34769:SF1">
    <property type="entry name" value="RNA POLYMERASE I AND III SUBUNIT D"/>
    <property type="match status" value="1"/>
</dbReference>
<evidence type="ECO:0000256" key="1">
    <source>
        <dbReference type="SAM" id="MobiDB-lite"/>
    </source>
</evidence>
<feature type="region of interest" description="Disordered" evidence="1">
    <location>
        <begin position="1"/>
        <end position="65"/>
    </location>
</feature>
<protein>
    <submittedName>
        <fullName evidence="3">Uncharacterized protein</fullName>
    </submittedName>
</protein>
<proteinExistence type="predicted"/>
<reference evidence="3" key="1">
    <citation type="submission" date="2022-11" db="UniProtKB">
        <authorList>
            <consortium name="WormBaseParasite"/>
        </authorList>
    </citation>
    <scope>IDENTIFICATION</scope>
</reference>
<organism evidence="2 3">
    <name type="scientific">Acrobeloides nanus</name>
    <dbReference type="NCBI Taxonomy" id="290746"/>
    <lineage>
        <taxon>Eukaryota</taxon>
        <taxon>Metazoa</taxon>
        <taxon>Ecdysozoa</taxon>
        <taxon>Nematoda</taxon>
        <taxon>Chromadorea</taxon>
        <taxon>Rhabditida</taxon>
        <taxon>Tylenchina</taxon>
        <taxon>Cephalobomorpha</taxon>
        <taxon>Cephaloboidea</taxon>
        <taxon>Cephalobidae</taxon>
        <taxon>Acrobeloides</taxon>
    </lineage>
</organism>
<feature type="compositionally biased region" description="Basic and acidic residues" evidence="1">
    <location>
        <begin position="55"/>
        <end position="65"/>
    </location>
</feature>
<dbReference type="PANTHER" id="PTHR34769">
    <property type="entry name" value="RCG42593, ISOFORM CRA_A"/>
    <property type="match status" value="1"/>
</dbReference>
<keyword evidence="2" id="KW-1185">Reference proteome</keyword>
<evidence type="ECO:0000313" key="2">
    <source>
        <dbReference type="Proteomes" id="UP000887540"/>
    </source>
</evidence>
<feature type="region of interest" description="Disordered" evidence="1">
    <location>
        <begin position="77"/>
        <end position="98"/>
    </location>
</feature>
<sequence length="118" mass="13474">MASEDNASTSKTSSKSTLMNSLQNALRRKRKHEMVEESNPTILDKDQIVQNNVSKDSEEKQEELKKKAKEIIVREAKRSAERASTMGPQGWVRPKSLNTNKEFLKRTLKSAELSRRNS</sequence>
<dbReference type="AlphaFoldDB" id="A0A914DZG9"/>
<dbReference type="WBParaSite" id="ACRNAN_scaffold4749.g23229.t1">
    <property type="protein sequence ID" value="ACRNAN_scaffold4749.g23229.t1"/>
    <property type="gene ID" value="ACRNAN_scaffold4749.g23229"/>
</dbReference>
<dbReference type="InterPro" id="IPR038948">
    <property type="entry name" value="POLR1D-like"/>
</dbReference>
<name>A0A914DZG9_9BILA</name>
<accession>A0A914DZG9</accession>
<dbReference type="Proteomes" id="UP000887540">
    <property type="component" value="Unplaced"/>
</dbReference>
<feature type="compositionally biased region" description="Low complexity" evidence="1">
    <location>
        <begin position="8"/>
        <end position="17"/>
    </location>
</feature>